<dbReference type="HOGENOM" id="CLU_857110_0_0_0"/>
<dbReference type="EMBL" id="ADVR01000090">
    <property type="protein sequence ID" value="EFO80114.1"/>
    <property type="molecule type" value="Genomic_DNA"/>
</dbReference>
<evidence type="ECO:0000256" key="2">
    <source>
        <dbReference type="SAM" id="SignalP"/>
    </source>
</evidence>
<evidence type="ECO:0000259" key="3">
    <source>
        <dbReference type="Pfam" id="PF13559"/>
    </source>
</evidence>
<feature type="signal peptide" evidence="2">
    <location>
        <begin position="1"/>
        <end position="22"/>
    </location>
</feature>
<dbReference type="AlphaFoldDB" id="E1IFE4"/>
<name>E1IFE4_9CHLR</name>
<dbReference type="OrthoDB" id="148807at2"/>
<keyword evidence="1" id="KW-0472">Membrane</keyword>
<feature type="transmembrane region" description="Helical" evidence="1">
    <location>
        <begin position="167"/>
        <end position="187"/>
    </location>
</feature>
<feature type="chain" id="PRO_5003146988" description="Protein-glutamine gamma-glutamyltransferase-like C-terminal domain-containing protein" evidence="2">
    <location>
        <begin position="23"/>
        <end position="316"/>
    </location>
</feature>
<evidence type="ECO:0000256" key="1">
    <source>
        <dbReference type="SAM" id="Phobius"/>
    </source>
</evidence>
<keyword evidence="1" id="KW-1133">Transmembrane helix</keyword>
<dbReference type="Proteomes" id="UP000054010">
    <property type="component" value="Unassembled WGS sequence"/>
</dbReference>
<dbReference type="Pfam" id="PF13559">
    <property type="entry name" value="DUF4129"/>
    <property type="match status" value="1"/>
</dbReference>
<feature type="domain" description="Protein-glutamine gamma-glutamyltransferase-like C-terminal" evidence="3">
    <location>
        <begin position="234"/>
        <end position="299"/>
    </location>
</feature>
<keyword evidence="1" id="KW-0812">Transmembrane</keyword>
<evidence type="ECO:0000313" key="5">
    <source>
        <dbReference type="Proteomes" id="UP000054010"/>
    </source>
</evidence>
<reference evidence="4 5" key="1">
    <citation type="journal article" date="2011" name="J. Bacteriol.">
        <title>Draft genome sequence of the anoxygenic filamentous phototrophic bacterium Oscillochloris trichoides subsp. DG-6.</title>
        <authorList>
            <person name="Kuznetsov B.B."/>
            <person name="Ivanovsky R.N."/>
            <person name="Keppen O.I."/>
            <person name="Sukhacheva M.V."/>
            <person name="Bumazhkin B.K."/>
            <person name="Patutina E.O."/>
            <person name="Beletsky A.V."/>
            <person name="Mardanov A.V."/>
            <person name="Baslerov R.V."/>
            <person name="Panteleeva A.N."/>
            <person name="Kolganova T.V."/>
            <person name="Ravin N.V."/>
            <person name="Skryabin K.G."/>
        </authorList>
    </citation>
    <scope>NUCLEOTIDE SEQUENCE [LARGE SCALE GENOMIC DNA]</scope>
    <source>
        <strain evidence="4 5">DG-6</strain>
    </source>
</reference>
<organism evidence="4 5">
    <name type="scientific">Oscillochloris trichoides DG-6</name>
    <dbReference type="NCBI Taxonomy" id="765420"/>
    <lineage>
        <taxon>Bacteria</taxon>
        <taxon>Bacillati</taxon>
        <taxon>Chloroflexota</taxon>
        <taxon>Chloroflexia</taxon>
        <taxon>Chloroflexales</taxon>
        <taxon>Chloroflexineae</taxon>
        <taxon>Oscillochloridaceae</taxon>
        <taxon>Oscillochloris</taxon>
    </lineage>
</organism>
<sequence>MHQRGWLCILTLALFWTPVAQAAPVSFDAYLHLLREAYTAAERGDQVGLAAVVPQLVALEQVQLADGSVAPVDNHWLTEAMQVQRPDLPQIAQRLGATLDALAYATGPPDPAASERLRQILAGPPFTQPEAPETPQWVRDFFEWLADLLGQVMPPVIDSADTYSDPVGWGFALLGLILVGAIIFIWVRGLRHTLAPITAMPSDDPETPLHADDAAQQAAELARQGEYRRAARMLYLSALLWLDEHGRLRYDRTLTNREYLDHLRDSPHLREGLRPVVETFDQVWYGDLRLDATSFATYARQVAALREVPSERGAKA</sequence>
<dbReference type="STRING" id="765420.OSCT_2045"/>
<dbReference type="InterPro" id="IPR025403">
    <property type="entry name" value="TgpA-like_C"/>
</dbReference>
<keyword evidence="2" id="KW-0732">Signal</keyword>
<protein>
    <recommendedName>
        <fullName evidence="3">Protein-glutamine gamma-glutamyltransferase-like C-terminal domain-containing protein</fullName>
    </recommendedName>
</protein>
<dbReference type="eggNOG" id="ENOG5033I4N">
    <property type="taxonomic scope" value="Bacteria"/>
</dbReference>
<comment type="caution">
    <text evidence="4">The sequence shown here is derived from an EMBL/GenBank/DDBJ whole genome shotgun (WGS) entry which is preliminary data.</text>
</comment>
<proteinExistence type="predicted"/>
<keyword evidence="5" id="KW-1185">Reference proteome</keyword>
<gene>
    <name evidence="4" type="ORF">OSCT_2045</name>
</gene>
<accession>E1IFE4</accession>
<evidence type="ECO:0000313" key="4">
    <source>
        <dbReference type="EMBL" id="EFO80114.1"/>
    </source>
</evidence>